<dbReference type="OMA" id="CSEEHWA"/>
<dbReference type="STRING" id="796925.A0A137PJ03"/>
<evidence type="ECO:0000259" key="2">
    <source>
        <dbReference type="Pfam" id="PF20179"/>
    </source>
</evidence>
<evidence type="ECO:0000259" key="1">
    <source>
        <dbReference type="Pfam" id="PF13824"/>
    </source>
</evidence>
<dbReference type="Pfam" id="PF20179">
    <property type="entry name" value="MSS51_C"/>
    <property type="match status" value="1"/>
</dbReference>
<evidence type="ECO:0000313" key="4">
    <source>
        <dbReference type="Proteomes" id="UP000070444"/>
    </source>
</evidence>
<dbReference type="Pfam" id="PF13824">
    <property type="entry name" value="zf-Mss51"/>
    <property type="match status" value="1"/>
</dbReference>
<dbReference type="Proteomes" id="UP000070444">
    <property type="component" value="Unassembled WGS sequence"/>
</dbReference>
<dbReference type="EMBL" id="KQ964418">
    <property type="protein sequence ID" value="KXN74988.1"/>
    <property type="molecule type" value="Genomic_DNA"/>
</dbReference>
<dbReference type="InterPro" id="IPR032717">
    <property type="entry name" value="Mss51_Znf"/>
</dbReference>
<dbReference type="PANTHER" id="PTHR28069">
    <property type="entry name" value="GH20023P"/>
    <property type="match status" value="1"/>
</dbReference>
<dbReference type="PANTHER" id="PTHR28069:SF1">
    <property type="entry name" value="PROTEIN MSS51, MITOCHONDRIAL"/>
    <property type="match status" value="1"/>
</dbReference>
<gene>
    <name evidence="3" type="ORF">CONCODRAFT_45239</name>
</gene>
<dbReference type="AlphaFoldDB" id="A0A137PJ03"/>
<feature type="domain" description="Mitochondrial splicing suppressor 51 zinc-finger" evidence="1">
    <location>
        <begin position="84"/>
        <end position="142"/>
    </location>
</feature>
<protein>
    <submittedName>
        <fullName evidence="3">Uncharacterized protein</fullName>
    </submittedName>
</protein>
<accession>A0A137PJ03</accession>
<sequence>MSSRLITSSIRGSRSLLKASQLNKCSIHTTRANYFFNFFKKKEVKKVEPDNRVLQPDNLFHPWSKSPFQDLVDRDKMIKDYGNCPVCVEHGEHSHTQPKLTYECPDCGFTTHCSEAHYKADIEKHKEVCGQLKEINEDEHDLRSQRAFPEFQFPKTQLPDAVVNFTNWDTFFITRNFNNIEDDRAMRHVTKPLSYPLTIASVLHQYSPYLLENGLTYEGVKSLSAIKYTIESSSQVNSNNQRVIEQIRIFVLGARAESQLPPQIYQQINYLFPGTPFHIHFIGPEAIDSQGQSGKFPITGSLTLSFHNEKFHDFYDKFVPFDPYRDVFFLFSPGIGYHSEKANWKPTIDLLLETKCPVIITSYNQQDQDADVRTLNENHGSEMDWLMPPQLNKFRSMKLDYNLEDLTSVIQSNHGIMGIRGKRYEVTRS</sequence>
<evidence type="ECO:0000313" key="3">
    <source>
        <dbReference type="EMBL" id="KXN74988.1"/>
    </source>
</evidence>
<proteinExistence type="predicted"/>
<name>A0A137PJ03_CONC2</name>
<dbReference type="OrthoDB" id="5282002at2759"/>
<reference evidence="3 4" key="1">
    <citation type="journal article" date="2015" name="Genome Biol. Evol.">
        <title>Phylogenomic analyses indicate that early fungi evolved digesting cell walls of algal ancestors of land plants.</title>
        <authorList>
            <person name="Chang Y."/>
            <person name="Wang S."/>
            <person name="Sekimoto S."/>
            <person name="Aerts A.L."/>
            <person name="Choi C."/>
            <person name="Clum A."/>
            <person name="LaButti K.M."/>
            <person name="Lindquist E.A."/>
            <person name="Yee Ngan C."/>
            <person name="Ohm R.A."/>
            <person name="Salamov A.A."/>
            <person name="Grigoriev I.V."/>
            <person name="Spatafora J.W."/>
            <person name="Berbee M.L."/>
        </authorList>
    </citation>
    <scope>NUCLEOTIDE SEQUENCE [LARGE SCALE GENOMIC DNA]</scope>
    <source>
        <strain evidence="3 4">NRRL 28638</strain>
    </source>
</reference>
<organism evidence="3 4">
    <name type="scientific">Conidiobolus coronatus (strain ATCC 28846 / CBS 209.66 / NRRL 28638)</name>
    <name type="common">Delacroixia coronata</name>
    <dbReference type="NCBI Taxonomy" id="796925"/>
    <lineage>
        <taxon>Eukaryota</taxon>
        <taxon>Fungi</taxon>
        <taxon>Fungi incertae sedis</taxon>
        <taxon>Zoopagomycota</taxon>
        <taxon>Entomophthoromycotina</taxon>
        <taxon>Entomophthoromycetes</taxon>
        <taxon>Entomophthorales</taxon>
        <taxon>Ancylistaceae</taxon>
        <taxon>Conidiobolus</taxon>
    </lineage>
</organism>
<dbReference type="SUPFAM" id="SSF144232">
    <property type="entry name" value="HIT/MYND zinc finger-like"/>
    <property type="match status" value="1"/>
</dbReference>
<feature type="domain" description="Mitochondrial splicing suppressor 51-like C-terminal" evidence="2">
    <location>
        <begin position="225"/>
        <end position="399"/>
    </location>
</feature>
<dbReference type="InterPro" id="IPR046824">
    <property type="entry name" value="Mss51-like_C"/>
</dbReference>
<keyword evidence="4" id="KW-1185">Reference proteome</keyword>